<evidence type="ECO:0000313" key="10">
    <source>
        <dbReference type="Proteomes" id="UP000245444"/>
    </source>
</evidence>
<evidence type="ECO:0000259" key="8">
    <source>
        <dbReference type="SMART" id="SM00829"/>
    </source>
</evidence>
<dbReference type="PROSITE" id="PS00059">
    <property type="entry name" value="ADH_ZINC"/>
    <property type="match status" value="1"/>
</dbReference>
<reference evidence="9 10" key="1">
    <citation type="submission" date="2018-05" db="EMBL/GenBank/DDBJ databases">
        <title>Complete Genome Sequence of Methylobacterium sp. 17Sr1-28.</title>
        <authorList>
            <person name="Srinivasan S."/>
        </authorList>
    </citation>
    <scope>NUCLEOTIDE SEQUENCE [LARGE SCALE GENOMIC DNA]</scope>
    <source>
        <strain evidence="9 10">17Sr1-28</strain>
    </source>
</reference>
<accession>A0A2U8WUD3</accession>
<dbReference type="Pfam" id="PF00107">
    <property type="entry name" value="ADH_zinc_N"/>
    <property type="match status" value="1"/>
</dbReference>
<dbReference type="FunFam" id="3.40.50.720:FF:000003">
    <property type="entry name" value="S-(hydroxymethyl)glutathione dehydrogenase"/>
    <property type="match status" value="1"/>
</dbReference>
<keyword evidence="10" id="KW-1185">Reference proteome</keyword>
<dbReference type="CDD" id="cd08281">
    <property type="entry name" value="liver_ADH_like1"/>
    <property type="match status" value="1"/>
</dbReference>
<dbReference type="GO" id="GO:0005829">
    <property type="term" value="C:cytosol"/>
    <property type="evidence" value="ECO:0007669"/>
    <property type="project" value="TreeGrafter"/>
</dbReference>
<evidence type="ECO:0000256" key="6">
    <source>
        <dbReference type="RuleBase" id="RU361277"/>
    </source>
</evidence>
<comment type="cofactor">
    <cofactor evidence="1 6">
        <name>Zn(2+)</name>
        <dbReference type="ChEBI" id="CHEBI:29105"/>
    </cofactor>
</comment>
<dbReference type="InterPro" id="IPR011032">
    <property type="entry name" value="GroES-like_sf"/>
</dbReference>
<keyword evidence="7" id="KW-0812">Transmembrane</keyword>
<dbReference type="GO" id="GO:0008270">
    <property type="term" value="F:zinc ion binding"/>
    <property type="evidence" value="ECO:0007669"/>
    <property type="project" value="InterPro"/>
</dbReference>
<dbReference type="SUPFAM" id="SSF51735">
    <property type="entry name" value="NAD(P)-binding Rossmann-fold domains"/>
    <property type="match status" value="1"/>
</dbReference>
<dbReference type="SUPFAM" id="SSF50129">
    <property type="entry name" value="GroES-like"/>
    <property type="match status" value="2"/>
</dbReference>
<dbReference type="Proteomes" id="UP000245444">
    <property type="component" value="Chromosome"/>
</dbReference>
<evidence type="ECO:0000256" key="4">
    <source>
        <dbReference type="ARBA" id="ARBA00023002"/>
    </source>
</evidence>
<evidence type="ECO:0000256" key="2">
    <source>
        <dbReference type="ARBA" id="ARBA00022723"/>
    </source>
</evidence>
<dbReference type="OrthoDB" id="9770544at2"/>
<evidence type="ECO:0000313" key="9">
    <source>
        <dbReference type="EMBL" id="AWN49707.1"/>
    </source>
</evidence>
<dbReference type="GO" id="GO:0046294">
    <property type="term" value="P:formaldehyde catabolic process"/>
    <property type="evidence" value="ECO:0007669"/>
    <property type="project" value="TreeGrafter"/>
</dbReference>
<dbReference type="InterPro" id="IPR036291">
    <property type="entry name" value="NAD(P)-bd_dom_sf"/>
</dbReference>
<keyword evidence="2 6" id="KW-0479">Metal-binding</keyword>
<evidence type="ECO:0000256" key="3">
    <source>
        <dbReference type="ARBA" id="ARBA00022833"/>
    </source>
</evidence>
<keyword evidence="3 6" id="KW-0862">Zinc</keyword>
<dbReference type="SMART" id="SM00829">
    <property type="entry name" value="PKS_ER"/>
    <property type="match status" value="1"/>
</dbReference>
<dbReference type="InterPro" id="IPR002328">
    <property type="entry name" value="ADH_Zn_CS"/>
</dbReference>
<keyword evidence="4" id="KW-0560">Oxidoreductase</keyword>
<feature type="domain" description="Enoyl reductase (ER)" evidence="8">
    <location>
        <begin position="51"/>
        <end position="405"/>
    </location>
</feature>
<dbReference type="InterPro" id="IPR020843">
    <property type="entry name" value="ER"/>
</dbReference>
<keyword evidence="7" id="KW-0472">Membrane</keyword>
<dbReference type="InterPro" id="IPR013154">
    <property type="entry name" value="ADH-like_N"/>
</dbReference>
<dbReference type="Gene3D" id="3.40.50.720">
    <property type="entry name" value="NAD(P)-binding Rossmann-like Domain"/>
    <property type="match status" value="1"/>
</dbReference>
<dbReference type="InterPro" id="IPR013149">
    <property type="entry name" value="ADH-like_C"/>
</dbReference>
<dbReference type="AlphaFoldDB" id="A0A2U8WUD3"/>
<protein>
    <submittedName>
        <fullName evidence="9">Alcohol dehydrogenase</fullName>
    </submittedName>
</protein>
<dbReference type="Pfam" id="PF08240">
    <property type="entry name" value="ADH_N"/>
    <property type="match status" value="1"/>
</dbReference>
<feature type="transmembrane region" description="Helical" evidence="7">
    <location>
        <begin position="231"/>
        <end position="255"/>
    </location>
</feature>
<dbReference type="PANTHER" id="PTHR43880:SF12">
    <property type="entry name" value="ALCOHOL DEHYDROGENASE CLASS-3"/>
    <property type="match status" value="1"/>
</dbReference>
<evidence type="ECO:0000256" key="5">
    <source>
        <dbReference type="ARBA" id="ARBA00023027"/>
    </source>
</evidence>
<evidence type="ECO:0000256" key="7">
    <source>
        <dbReference type="SAM" id="Phobius"/>
    </source>
</evidence>
<gene>
    <name evidence="9" type="ORF">DK419_28035</name>
</gene>
<dbReference type="Gene3D" id="3.90.180.10">
    <property type="entry name" value="Medium-chain alcohol dehydrogenases, catalytic domain"/>
    <property type="match status" value="1"/>
</dbReference>
<dbReference type="PANTHER" id="PTHR43880">
    <property type="entry name" value="ALCOHOL DEHYDROGENASE"/>
    <property type="match status" value="1"/>
</dbReference>
<keyword evidence="5" id="KW-0520">NAD</keyword>
<proteinExistence type="inferred from homology"/>
<organism evidence="9 10">
    <name type="scientific">Methylobacterium terrae</name>
    <dbReference type="NCBI Taxonomy" id="2202827"/>
    <lineage>
        <taxon>Bacteria</taxon>
        <taxon>Pseudomonadati</taxon>
        <taxon>Pseudomonadota</taxon>
        <taxon>Alphaproteobacteria</taxon>
        <taxon>Hyphomicrobiales</taxon>
        <taxon>Methylobacteriaceae</taxon>
        <taxon>Methylobacterium</taxon>
    </lineage>
</organism>
<dbReference type="EMBL" id="CP029553">
    <property type="protein sequence ID" value="AWN49707.1"/>
    <property type="molecule type" value="Genomic_DNA"/>
</dbReference>
<dbReference type="GO" id="GO:0051903">
    <property type="term" value="F:S-(hydroxymethyl)glutathione dehydrogenase [NAD(P)+] activity"/>
    <property type="evidence" value="ECO:0007669"/>
    <property type="project" value="TreeGrafter"/>
</dbReference>
<evidence type="ECO:0000256" key="1">
    <source>
        <dbReference type="ARBA" id="ARBA00001947"/>
    </source>
</evidence>
<comment type="similarity">
    <text evidence="6">Belongs to the zinc-containing alcohol dehydrogenase family.</text>
</comment>
<dbReference type="KEGG" id="mtea:DK419_28035"/>
<sequence length="407" mass="42516">MRRGRLTGRNAAASLLRAGAPPKRRPAGRITVPLRVRAAVLHHAPVARPYAETRPLTIETIELDPPGPDEVLVKIAGAGLCHSDLSVINGDRIRPVPVALGHEASGVVEELGPGVTDLERGDHVVMSFVPTCGGCAPCREGRGALCEPGNAANGRGTLLSGEKRIRCDGVEVSHHSGVSAFGEYAVISRRSIVKIDPEIPLVEAALFGCAVMTGVGAVVNTCRVQMGQSVAVVGLGGVGLSALIGAVASGAGRIVAVDLSEDKLRVARELGATDAFLASDPDAVAAIRDATDGGVDYAFEMAGSVKAFDTAYRITRRGGTTATAGLANPNHSFTLPPVGLVGEERVVRGSYMGSCVPARDIPRYIAMYRQGRLPVNKLMTGTLTLDQINEGFDRLDRGEAIRQVIAM</sequence>
<keyword evidence="7" id="KW-1133">Transmembrane helix</keyword>
<name>A0A2U8WUD3_9HYPH</name>